<gene>
    <name evidence="1" type="ORF">HMPREF1126_0652</name>
</gene>
<name>A0AAD2YA87_STRAP</name>
<organism evidence="1 2">
    <name type="scientific">Streptococcus anginosus SK1138</name>
    <dbReference type="NCBI Taxonomy" id="1161422"/>
    <lineage>
        <taxon>Bacteria</taxon>
        <taxon>Bacillati</taxon>
        <taxon>Bacillota</taxon>
        <taxon>Bacilli</taxon>
        <taxon>Lactobacillales</taxon>
        <taxon>Streptococcaceae</taxon>
        <taxon>Streptococcus</taxon>
        <taxon>Streptococcus anginosus group</taxon>
    </lineage>
</organism>
<evidence type="ECO:0000313" key="1">
    <source>
        <dbReference type="EMBL" id="EJP26468.1"/>
    </source>
</evidence>
<accession>A0AAD2YA87</accession>
<protein>
    <submittedName>
        <fullName evidence="1">Uncharacterized protein</fullName>
    </submittedName>
</protein>
<evidence type="ECO:0000313" key="2">
    <source>
        <dbReference type="Proteomes" id="UP000006614"/>
    </source>
</evidence>
<dbReference type="Proteomes" id="UP000006614">
    <property type="component" value="Unassembled WGS sequence"/>
</dbReference>
<comment type="caution">
    <text evidence="1">The sequence shown here is derived from an EMBL/GenBank/DDBJ whole genome shotgun (WGS) entry which is preliminary data.</text>
</comment>
<dbReference type="EMBL" id="ALJO01000004">
    <property type="protein sequence ID" value="EJP26468.1"/>
    <property type="molecule type" value="Genomic_DNA"/>
</dbReference>
<dbReference type="AlphaFoldDB" id="A0AAD2YA87"/>
<sequence length="46" mass="5461">MKQIHWLFFDVGSTLVNEEKAYQDRIEQAIADTHISYAAFYQTMIH</sequence>
<reference evidence="1 2" key="1">
    <citation type="submission" date="2012-07" db="EMBL/GenBank/DDBJ databases">
        <authorList>
            <person name="Durkin A.S."/>
            <person name="McCorrison J."/>
            <person name="Torralba M."/>
            <person name="Gillis M."/>
            <person name="Methe B."/>
            <person name="Sutton G."/>
            <person name="Nelson K.E."/>
        </authorList>
    </citation>
    <scope>NUCLEOTIDE SEQUENCE [LARGE SCALE GENOMIC DNA]</scope>
    <source>
        <strain evidence="1 2">SK1138</strain>
    </source>
</reference>
<proteinExistence type="predicted"/>